<keyword evidence="8" id="KW-0472">Membrane</keyword>
<protein>
    <recommendedName>
        <fullName evidence="3">histidine kinase</fullName>
        <ecNumber evidence="3">2.7.13.3</ecNumber>
    </recommendedName>
</protein>
<feature type="domain" description="Histidine kinase" evidence="9">
    <location>
        <begin position="216"/>
        <end position="433"/>
    </location>
</feature>
<dbReference type="GO" id="GO:0016036">
    <property type="term" value="P:cellular response to phosphate starvation"/>
    <property type="evidence" value="ECO:0007669"/>
    <property type="project" value="TreeGrafter"/>
</dbReference>
<dbReference type="PRINTS" id="PR00344">
    <property type="entry name" value="BCTRLSENSOR"/>
</dbReference>
<dbReference type="Proteomes" id="UP000823927">
    <property type="component" value="Unassembled WGS sequence"/>
</dbReference>
<comment type="catalytic activity">
    <reaction evidence="1">
        <text>ATP + protein L-histidine = ADP + protein N-phospho-L-histidine.</text>
        <dbReference type="EC" id="2.7.13.3"/>
    </reaction>
</comment>
<dbReference type="PROSITE" id="PS50109">
    <property type="entry name" value="HIS_KIN"/>
    <property type="match status" value="1"/>
</dbReference>
<dbReference type="Pfam" id="PF00512">
    <property type="entry name" value="HisKA"/>
    <property type="match status" value="1"/>
</dbReference>
<proteinExistence type="predicted"/>
<keyword evidence="8" id="KW-1133">Transmembrane helix</keyword>
<dbReference type="GO" id="GO:0000155">
    <property type="term" value="F:phosphorelay sensor kinase activity"/>
    <property type="evidence" value="ECO:0007669"/>
    <property type="project" value="InterPro"/>
</dbReference>
<evidence type="ECO:0000313" key="10">
    <source>
        <dbReference type="EMBL" id="HIS46628.1"/>
    </source>
</evidence>
<dbReference type="InterPro" id="IPR036097">
    <property type="entry name" value="HisK_dim/P_sf"/>
</dbReference>
<dbReference type="EMBL" id="DVIT01000014">
    <property type="protein sequence ID" value="HIS46628.1"/>
    <property type="molecule type" value="Genomic_DNA"/>
</dbReference>
<keyword evidence="5" id="KW-0808">Transferase</keyword>
<dbReference type="CDD" id="cd00082">
    <property type="entry name" value="HisKA"/>
    <property type="match status" value="1"/>
</dbReference>
<dbReference type="Pfam" id="PF02518">
    <property type="entry name" value="HATPase_c"/>
    <property type="match status" value="1"/>
</dbReference>
<keyword evidence="6 10" id="KW-0418">Kinase</keyword>
<dbReference type="SUPFAM" id="SSF55874">
    <property type="entry name" value="ATPase domain of HSP90 chaperone/DNA topoisomerase II/histidine kinase"/>
    <property type="match status" value="1"/>
</dbReference>
<reference evidence="10" key="1">
    <citation type="submission" date="2020-10" db="EMBL/GenBank/DDBJ databases">
        <authorList>
            <person name="Gilroy R."/>
        </authorList>
    </citation>
    <scope>NUCLEOTIDE SEQUENCE</scope>
    <source>
        <strain evidence="10">CHK178-757</strain>
    </source>
</reference>
<gene>
    <name evidence="10" type="ORF">IAB46_03535</name>
</gene>
<dbReference type="GO" id="GO:0004721">
    <property type="term" value="F:phosphoprotein phosphatase activity"/>
    <property type="evidence" value="ECO:0007669"/>
    <property type="project" value="TreeGrafter"/>
</dbReference>
<evidence type="ECO:0000313" key="11">
    <source>
        <dbReference type="Proteomes" id="UP000823927"/>
    </source>
</evidence>
<dbReference type="PANTHER" id="PTHR45453:SF1">
    <property type="entry name" value="PHOSPHATE REGULON SENSOR PROTEIN PHOR"/>
    <property type="match status" value="1"/>
</dbReference>
<keyword evidence="4" id="KW-0597">Phosphoprotein</keyword>
<evidence type="ECO:0000256" key="3">
    <source>
        <dbReference type="ARBA" id="ARBA00012438"/>
    </source>
</evidence>
<organism evidence="10 11">
    <name type="scientific">Candidatus Scybalocola faecigallinarum</name>
    <dbReference type="NCBI Taxonomy" id="2840941"/>
    <lineage>
        <taxon>Bacteria</taxon>
        <taxon>Bacillati</taxon>
        <taxon>Bacillota</taxon>
        <taxon>Clostridia</taxon>
        <taxon>Lachnospirales</taxon>
        <taxon>Lachnospiraceae</taxon>
        <taxon>Lachnospiraceae incertae sedis</taxon>
        <taxon>Candidatus Scybalocola (ex Gilroy et al. 2021)</taxon>
    </lineage>
</organism>
<evidence type="ECO:0000259" key="9">
    <source>
        <dbReference type="PROSITE" id="PS50109"/>
    </source>
</evidence>
<evidence type="ECO:0000256" key="4">
    <source>
        <dbReference type="ARBA" id="ARBA00022553"/>
    </source>
</evidence>
<dbReference type="InterPro" id="IPR036890">
    <property type="entry name" value="HATPase_C_sf"/>
</dbReference>
<accession>A0A9D1F2U5</accession>
<name>A0A9D1F2U5_9FIRM</name>
<dbReference type="InterPro" id="IPR003594">
    <property type="entry name" value="HATPase_dom"/>
</dbReference>
<dbReference type="InterPro" id="IPR003661">
    <property type="entry name" value="HisK_dim/P_dom"/>
</dbReference>
<dbReference type="GO" id="GO:0005886">
    <property type="term" value="C:plasma membrane"/>
    <property type="evidence" value="ECO:0007669"/>
    <property type="project" value="TreeGrafter"/>
</dbReference>
<comment type="caution">
    <text evidence="10">The sequence shown here is derived from an EMBL/GenBank/DDBJ whole genome shotgun (WGS) entry which is preliminary data.</text>
</comment>
<dbReference type="Gene3D" id="3.30.565.10">
    <property type="entry name" value="Histidine kinase-like ATPase, C-terminal domain"/>
    <property type="match status" value="1"/>
</dbReference>
<dbReference type="InterPro" id="IPR004358">
    <property type="entry name" value="Sig_transdc_His_kin-like_C"/>
</dbReference>
<dbReference type="PANTHER" id="PTHR45453">
    <property type="entry name" value="PHOSPHATE REGULON SENSOR PROTEIN PHOR"/>
    <property type="match status" value="1"/>
</dbReference>
<dbReference type="SMART" id="SM00387">
    <property type="entry name" value="HATPase_c"/>
    <property type="match status" value="1"/>
</dbReference>
<dbReference type="SMART" id="SM00388">
    <property type="entry name" value="HisKA"/>
    <property type="match status" value="1"/>
</dbReference>
<dbReference type="Gene3D" id="1.10.287.130">
    <property type="match status" value="1"/>
</dbReference>
<evidence type="ECO:0000256" key="7">
    <source>
        <dbReference type="ARBA" id="ARBA00023012"/>
    </source>
</evidence>
<evidence type="ECO:0000256" key="2">
    <source>
        <dbReference type="ARBA" id="ARBA00004370"/>
    </source>
</evidence>
<feature type="transmembrane region" description="Helical" evidence="8">
    <location>
        <begin position="174"/>
        <end position="195"/>
    </location>
</feature>
<keyword evidence="8" id="KW-0812">Transmembrane</keyword>
<dbReference type="InterPro" id="IPR050351">
    <property type="entry name" value="BphY/WalK/GraS-like"/>
</dbReference>
<dbReference type="AlphaFoldDB" id="A0A9D1F2U5"/>
<comment type="subcellular location">
    <subcellularLocation>
        <location evidence="2">Membrane</location>
    </subcellularLocation>
</comment>
<evidence type="ECO:0000256" key="1">
    <source>
        <dbReference type="ARBA" id="ARBA00000085"/>
    </source>
</evidence>
<evidence type="ECO:0000256" key="6">
    <source>
        <dbReference type="ARBA" id="ARBA00022777"/>
    </source>
</evidence>
<dbReference type="SUPFAM" id="SSF47384">
    <property type="entry name" value="Homodimeric domain of signal transducing histidine kinase"/>
    <property type="match status" value="1"/>
</dbReference>
<dbReference type="InterPro" id="IPR005467">
    <property type="entry name" value="His_kinase_dom"/>
</dbReference>
<dbReference type="FunFam" id="1.10.287.130:FF:000001">
    <property type="entry name" value="Two-component sensor histidine kinase"/>
    <property type="match status" value="1"/>
</dbReference>
<keyword evidence="7" id="KW-0902">Two-component regulatory system</keyword>
<reference evidence="10" key="2">
    <citation type="journal article" date="2021" name="PeerJ">
        <title>Extensive microbial diversity within the chicken gut microbiome revealed by metagenomics and culture.</title>
        <authorList>
            <person name="Gilroy R."/>
            <person name="Ravi A."/>
            <person name="Getino M."/>
            <person name="Pursley I."/>
            <person name="Horton D.L."/>
            <person name="Alikhan N.F."/>
            <person name="Baker D."/>
            <person name="Gharbi K."/>
            <person name="Hall N."/>
            <person name="Watson M."/>
            <person name="Adriaenssens E.M."/>
            <person name="Foster-Nyarko E."/>
            <person name="Jarju S."/>
            <person name="Secka A."/>
            <person name="Antonio M."/>
            <person name="Oren A."/>
            <person name="Chaudhuri R.R."/>
            <person name="La Ragione R."/>
            <person name="Hildebrand F."/>
            <person name="Pallen M.J."/>
        </authorList>
    </citation>
    <scope>NUCLEOTIDE SEQUENCE</scope>
    <source>
        <strain evidence="10">CHK178-757</strain>
    </source>
</reference>
<evidence type="ECO:0000256" key="8">
    <source>
        <dbReference type="SAM" id="Phobius"/>
    </source>
</evidence>
<evidence type="ECO:0000256" key="5">
    <source>
        <dbReference type="ARBA" id="ARBA00022679"/>
    </source>
</evidence>
<dbReference type="EC" id="2.7.13.3" evidence="3"/>
<sequence>MLKQLSKRLHLFLTVILMAIITLILCFAFGSTCQSQRTGEITYIQRMASLIIYQLEADAGDFQNVLSDYETDMKVYSILKNAEGETLYESPSLPQEELKTLMDQAERYLQTQSMSPGSGGTPVTEQGGYMEIRGNGHDRYYGILSTVSARNGQIYTLALFFKQISVWTMLLRQLPAYGIIWSIAFVCVFLAGRFLMGKAFEPTERVLQSQRSFVAAASHELKSPLAVIMANAETARDNLDQVQEVEGCLKTIDAECLRMSRLVQDMLLLASSDAGQWTLQKRQVNVDTLLITLYEAFEPVCAGKSIALELEMGEESYPDLYTDPERLFQILSIYMDNAVSYSSPKQLIRIRTKVTAKFLTFFIEDHGRGISLKDKPFIFDRFYCADESRTDKSHFGLGLSIARELAKILGCEMGFFDTPGGGATFFLTFRSEKRNETAMPAGIRS</sequence>